<dbReference type="NCBIfam" id="NF033542">
    <property type="entry name" value="transpos_IS110"/>
    <property type="match status" value="1"/>
</dbReference>
<feature type="domain" description="Transposase IS110-like N-terminal" evidence="2">
    <location>
        <begin position="7"/>
        <end position="157"/>
    </location>
</feature>
<name>A0A140DSV8_9FIRM</name>
<evidence type="ECO:0000313" key="4">
    <source>
        <dbReference type="EMBL" id="AMK53735.1"/>
    </source>
</evidence>
<dbReference type="GO" id="GO:0003677">
    <property type="term" value="F:DNA binding"/>
    <property type="evidence" value="ECO:0007669"/>
    <property type="project" value="InterPro"/>
</dbReference>
<feature type="domain" description="Transposase IS116/IS110/IS902 C-terminal" evidence="3">
    <location>
        <begin position="228"/>
        <end position="298"/>
    </location>
</feature>
<dbReference type="InterPro" id="IPR047650">
    <property type="entry name" value="Transpos_IS110"/>
</dbReference>
<evidence type="ECO:0000313" key="5">
    <source>
        <dbReference type="Proteomes" id="UP000069771"/>
    </source>
</evidence>
<proteinExistence type="predicted"/>
<dbReference type="InterPro" id="IPR002525">
    <property type="entry name" value="Transp_IS110-like_N"/>
</dbReference>
<protein>
    <submittedName>
        <fullName evidence="4">Uncharacterized protein</fullName>
    </submittedName>
</protein>
<dbReference type="RefSeq" id="WP_067555235.1">
    <property type="nucleotide sequence ID" value="NZ_CAOKZT010000221.1"/>
</dbReference>
<evidence type="ECO:0000256" key="1">
    <source>
        <dbReference type="SAM" id="Coils"/>
    </source>
</evidence>
<dbReference type="Pfam" id="PF01548">
    <property type="entry name" value="DEDD_Tnp_IS110"/>
    <property type="match status" value="1"/>
</dbReference>
<dbReference type="GeneID" id="78477428"/>
<dbReference type="PANTHER" id="PTHR33055">
    <property type="entry name" value="TRANSPOSASE FOR INSERTION SEQUENCE ELEMENT IS1111A"/>
    <property type="match status" value="1"/>
</dbReference>
<dbReference type="KEGG" id="fro:AALO17_06010"/>
<dbReference type="EMBL" id="CP011391">
    <property type="protein sequence ID" value="AMK53735.1"/>
    <property type="molecule type" value="Genomic_DNA"/>
</dbReference>
<dbReference type="OrthoDB" id="1641202at2"/>
<dbReference type="GO" id="GO:0006313">
    <property type="term" value="P:DNA transposition"/>
    <property type="evidence" value="ECO:0007669"/>
    <property type="project" value="InterPro"/>
</dbReference>
<dbReference type="GO" id="GO:0004803">
    <property type="term" value="F:transposase activity"/>
    <property type="evidence" value="ECO:0007669"/>
    <property type="project" value="InterPro"/>
</dbReference>
<dbReference type="Pfam" id="PF02371">
    <property type="entry name" value="Transposase_20"/>
    <property type="match status" value="1"/>
</dbReference>
<dbReference type="STRING" id="1702221.AALO17_06010"/>
<feature type="coiled-coil region" evidence="1">
    <location>
        <begin position="192"/>
        <end position="219"/>
    </location>
</feature>
<keyword evidence="1" id="KW-0175">Coiled coil</keyword>
<gene>
    <name evidence="4" type="ORF">AALO17_06010</name>
</gene>
<dbReference type="Proteomes" id="UP000069771">
    <property type="component" value="Chromosome"/>
</dbReference>
<organism evidence="4 5">
    <name type="scientific">Faecalibaculum rodentium</name>
    <dbReference type="NCBI Taxonomy" id="1702221"/>
    <lineage>
        <taxon>Bacteria</taxon>
        <taxon>Bacillati</taxon>
        <taxon>Bacillota</taxon>
        <taxon>Erysipelotrichia</taxon>
        <taxon>Erysipelotrichales</taxon>
        <taxon>Erysipelotrichaceae</taxon>
        <taxon>Faecalibaculum</taxon>
    </lineage>
</organism>
<dbReference type="PANTHER" id="PTHR33055:SF13">
    <property type="entry name" value="TRANSPOSASE"/>
    <property type="match status" value="1"/>
</dbReference>
<reference evidence="4 5" key="1">
    <citation type="journal article" date="2016" name="Gut Pathog.">
        <title>Whole genome sequencing of "Faecalibaculum rodentium" ALO17, isolated from C57BL/6J laboratory mouse feces.</title>
        <authorList>
            <person name="Lim S."/>
            <person name="Chang D.H."/>
            <person name="Ahn S."/>
            <person name="Kim B.C."/>
        </authorList>
    </citation>
    <scope>NUCLEOTIDE SEQUENCE [LARGE SCALE GENOMIC DNA]</scope>
    <source>
        <strain evidence="4 5">Alo17</strain>
    </source>
</reference>
<dbReference type="PATRIC" id="fig|1702221.3.peg.576"/>
<evidence type="ECO:0000259" key="2">
    <source>
        <dbReference type="Pfam" id="PF01548"/>
    </source>
</evidence>
<evidence type="ECO:0000259" key="3">
    <source>
        <dbReference type="Pfam" id="PF02371"/>
    </source>
</evidence>
<accession>A0A140DSV8</accession>
<sequence>MTRIIKIGMDVHKDSFTLCAMEPKFGGKDIIFSTVKIGADVDLVIDYIKKLKEKLQDSNLDIECGYEAGCLGYVPYAELKARGVKCIILAPTTMMAPQGKRVKTDARDALMIAQCLSYGGYKAVHIPTDQDAAVSGYLRMRDDHKSALKKIKQQILSFALYNGLRCEANNWTQLHLQFLRHCQCNPIVRETLDDYLRTYDYLNNRIDEMNQRIHELCQDKAYSENVKKLQCLIGIKEQTALALITEVGDFTRFDKGNTLGAYLGLAPGEQSSGAKTVRTGISKAGNRFVRKLLTESAQGICKGRIGYKSKDLKSRQQGNSKEVIDYADHANEYMRRKYYRLMRKGKKHNIAVSAIARDLSCFVWGLMTDNISIARD</sequence>
<keyword evidence="5" id="KW-1185">Reference proteome</keyword>
<dbReference type="InterPro" id="IPR003346">
    <property type="entry name" value="Transposase_20"/>
</dbReference>
<dbReference type="AlphaFoldDB" id="A0A140DSV8"/>